<organism evidence="1">
    <name type="scientific">marine sediment metagenome</name>
    <dbReference type="NCBI Taxonomy" id="412755"/>
    <lineage>
        <taxon>unclassified sequences</taxon>
        <taxon>metagenomes</taxon>
        <taxon>ecological metagenomes</taxon>
    </lineage>
</organism>
<gene>
    <name evidence="1" type="ORF">LCGC14_0621420</name>
</gene>
<accession>A0A0F9R4S9</accession>
<reference evidence="1" key="1">
    <citation type="journal article" date="2015" name="Nature">
        <title>Complex archaea that bridge the gap between prokaryotes and eukaryotes.</title>
        <authorList>
            <person name="Spang A."/>
            <person name="Saw J.H."/>
            <person name="Jorgensen S.L."/>
            <person name="Zaremba-Niedzwiedzka K."/>
            <person name="Martijn J."/>
            <person name="Lind A.E."/>
            <person name="van Eijk R."/>
            <person name="Schleper C."/>
            <person name="Guy L."/>
            <person name="Ettema T.J."/>
        </authorList>
    </citation>
    <scope>NUCLEOTIDE SEQUENCE</scope>
</reference>
<dbReference type="EMBL" id="LAZR01001057">
    <property type="protein sequence ID" value="KKN51600.1"/>
    <property type="molecule type" value="Genomic_DNA"/>
</dbReference>
<protein>
    <submittedName>
        <fullName evidence="1">Uncharacterized protein</fullName>
    </submittedName>
</protein>
<dbReference type="AlphaFoldDB" id="A0A0F9R4S9"/>
<feature type="non-terminal residue" evidence="1">
    <location>
        <position position="121"/>
    </location>
</feature>
<proteinExistence type="predicted"/>
<evidence type="ECO:0000313" key="1">
    <source>
        <dbReference type="EMBL" id="KKN51600.1"/>
    </source>
</evidence>
<name>A0A0F9R4S9_9ZZZZ</name>
<sequence>MPILEAMIGKSMAQKTVNGEGNAETEQRLAILALLNPIGYALTSFFFHQEKATMIEGGARNVPSMAPMTPMSLIGPESEYPLTKDRRRYYEPHYGGGGFTASEIPGSIDVRGEKPTKTFFF</sequence>
<comment type="caution">
    <text evidence="1">The sequence shown here is derived from an EMBL/GenBank/DDBJ whole genome shotgun (WGS) entry which is preliminary data.</text>
</comment>